<reference evidence="2 3" key="1">
    <citation type="submission" date="2023-02" db="EMBL/GenBank/DDBJ databases">
        <title>LHISI_Scaffold_Assembly.</title>
        <authorList>
            <person name="Stuart O.P."/>
            <person name="Cleave R."/>
            <person name="Magrath M.J.L."/>
            <person name="Mikheyev A.S."/>
        </authorList>
    </citation>
    <scope>NUCLEOTIDE SEQUENCE [LARGE SCALE GENOMIC DNA]</scope>
    <source>
        <strain evidence="2">Daus_M_001</strain>
        <tissue evidence="2">Leg muscle</tissue>
    </source>
</reference>
<organism evidence="2 3">
    <name type="scientific">Dryococelus australis</name>
    <dbReference type="NCBI Taxonomy" id="614101"/>
    <lineage>
        <taxon>Eukaryota</taxon>
        <taxon>Metazoa</taxon>
        <taxon>Ecdysozoa</taxon>
        <taxon>Arthropoda</taxon>
        <taxon>Hexapoda</taxon>
        <taxon>Insecta</taxon>
        <taxon>Pterygota</taxon>
        <taxon>Neoptera</taxon>
        <taxon>Polyneoptera</taxon>
        <taxon>Phasmatodea</taxon>
        <taxon>Verophasmatodea</taxon>
        <taxon>Anareolatae</taxon>
        <taxon>Phasmatidae</taxon>
        <taxon>Eurycanthinae</taxon>
        <taxon>Dryococelus</taxon>
    </lineage>
</organism>
<proteinExistence type="predicted"/>
<dbReference type="Proteomes" id="UP001159363">
    <property type="component" value="Chromosome 3"/>
</dbReference>
<feature type="region of interest" description="Disordered" evidence="1">
    <location>
        <begin position="101"/>
        <end position="130"/>
    </location>
</feature>
<evidence type="ECO:0000313" key="3">
    <source>
        <dbReference type="Proteomes" id="UP001159363"/>
    </source>
</evidence>
<gene>
    <name evidence="2" type="ORF">PR048_009955</name>
</gene>
<comment type="caution">
    <text evidence="2">The sequence shown here is derived from an EMBL/GenBank/DDBJ whole genome shotgun (WGS) entry which is preliminary data.</text>
</comment>
<evidence type="ECO:0000313" key="2">
    <source>
        <dbReference type="EMBL" id="KAJ8890446.1"/>
    </source>
</evidence>
<dbReference type="EMBL" id="JARBHB010000003">
    <property type="protein sequence ID" value="KAJ8890446.1"/>
    <property type="molecule type" value="Genomic_DNA"/>
</dbReference>
<protein>
    <submittedName>
        <fullName evidence="2">Uncharacterized protein</fullName>
    </submittedName>
</protein>
<evidence type="ECO:0000256" key="1">
    <source>
        <dbReference type="SAM" id="MobiDB-lite"/>
    </source>
</evidence>
<sequence length="130" mass="14944">MKLTSPEKKFKITVGKLSCQAFLYIPGNVRYPIHEQVFIGDHIVAPYLFPFCLTTRTYVGFLQQLLPEFLEDESDKHMLTSAPLEILFSWWIARGASPRPRAHHEDLHIGDQPALTPTRPEEVWTRVGRG</sequence>
<name>A0ABQ9I1D5_9NEOP</name>
<keyword evidence="3" id="KW-1185">Reference proteome</keyword>
<accession>A0ABQ9I1D5</accession>